<dbReference type="Pfam" id="PF09490">
    <property type="entry name" value="CbtA"/>
    <property type="match status" value="1"/>
</dbReference>
<comment type="caution">
    <text evidence="2">The sequence shown here is derived from an EMBL/GenBank/DDBJ whole genome shotgun (WGS) entry which is preliminary data.</text>
</comment>
<feature type="transmembrane region" description="Helical" evidence="1">
    <location>
        <begin position="77"/>
        <end position="100"/>
    </location>
</feature>
<feature type="transmembrane region" description="Helical" evidence="1">
    <location>
        <begin position="112"/>
        <end position="131"/>
    </location>
</feature>
<evidence type="ECO:0000256" key="1">
    <source>
        <dbReference type="SAM" id="Phobius"/>
    </source>
</evidence>
<proteinExistence type="predicted"/>
<dbReference type="InterPro" id="IPR012666">
    <property type="entry name" value="CbtA_put"/>
</dbReference>
<keyword evidence="3" id="KW-1185">Reference proteome</keyword>
<protein>
    <submittedName>
        <fullName evidence="2">Putative cobalt transporter CbtA</fullName>
    </submittedName>
</protein>
<evidence type="ECO:0000313" key="3">
    <source>
        <dbReference type="Proteomes" id="UP000318380"/>
    </source>
</evidence>
<organism evidence="2 3">
    <name type="scientific">Kribbella amoyensis</name>
    <dbReference type="NCBI Taxonomy" id="996641"/>
    <lineage>
        <taxon>Bacteria</taxon>
        <taxon>Bacillati</taxon>
        <taxon>Actinomycetota</taxon>
        <taxon>Actinomycetes</taxon>
        <taxon>Propionibacteriales</taxon>
        <taxon>Kribbellaceae</taxon>
        <taxon>Kribbella</taxon>
    </lineage>
</organism>
<dbReference type="Proteomes" id="UP000318380">
    <property type="component" value="Unassembled WGS sequence"/>
</dbReference>
<accession>A0A561BNG9</accession>
<feature type="transmembrane region" description="Helical" evidence="1">
    <location>
        <begin position="151"/>
        <end position="170"/>
    </location>
</feature>
<feature type="transmembrane region" description="Helical" evidence="1">
    <location>
        <begin position="182"/>
        <end position="203"/>
    </location>
</feature>
<keyword evidence="1" id="KW-0472">Membrane</keyword>
<dbReference type="EMBL" id="VIVK01000001">
    <property type="protein sequence ID" value="TWD80421.1"/>
    <property type="molecule type" value="Genomic_DNA"/>
</dbReference>
<evidence type="ECO:0000313" key="2">
    <source>
        <dbReference type="EMBL" id="TWD80421.1"/>
    </source>
</evidence>
<sequence>MRTFGNLVVRGLLVGLFAGLLAGAFAYVTGEPHIDAAIAIEEAGGAAHTHGDSHDTSTEAAPADEEEPLVSRSGQRAGLFLATALYGVALGGIFAVGFTLLRRRLRTTNDSYAALGLAAAGFVGIVLVPFLKYPPNPPAVGDPETITKRTVSYLLTLVIGLLAIWAGVAASRWAARFGEAPWIRLGVGGAALLATVVAAYLVLPAINEVPGSFPATLLWQFRFASLGTQAVLWTLIGFGYAALVDRRVPSKSESEVVAA</sequence>
<dbReference type="OrthoDB" id="6851830at2"/>
<name>A0A561BNG9_9ACTN</name>
<keyword evidence="1" id="KW-1133">Transmembrane helix</keyword>
<dbReference type="RefSeq" id="WP_145804377.1">
    <property type="nucleotide sequence ID" value="NZ_VIVK01000001.1"/>
</dbReference>
<keyword evidence="1" id="KW-0812">Transmembrane</keyword>
<reference evidence="2 3" key="1">
    <citation type="submission" date="2019-06" db="EMBL/GenBank/DDBJ databases">
        <title>Sequencing the genomes of 1000 actinobacteria strains.</title>
        <authorList>
            <person name="Klenk H.-P."/>
        </authorList>
    </citation>
    <scope>NUCLEOTIDE SEQUENCE [LARGE SCALE GENOMIC DNA]</scope>
    <source>
        <strain evidence="2 3">DSM 24683</strain>
    </source>
</reference>
<gene>
    <name evidence="2" type="ORF">FB561_1496</name>
</gene>
<feature type="transmembrane region" description="Helical" evidence="1">
    <location>
        <begin position="223"/>
        <end position="243"/>
    </location>
</feature>
<feature type="transmembrane region" description="Helical" evidence="1">
    <location>
        <begin position="7"/>
        <end position="28"/>
    </location>
</feature>
<dbReference type="AlphaFoldDB" id="A0A561BNG9"/>